<organism evidence="2 3">
    <name type="scientific">Thelohanellus kitauei</name>
    <name type="common">Myxosporean</name>
    <dbReference type="NCBI Taxonomy" id="669202"/>
    <lineage>
        <taxon>Eukaryota</taxon>
        <taxon>Metazoa</taxon>
        <taxon>Cnidaria</taxon>
        <taxon>Myxozoa</taxon>
        <taxon>Myxosporea</taxon>
        <taxon>Bivalvulida</taxon>
        <taxon>Platysporina</taxon>
        <taxon>Myxobolidae</taxon>
        <taxon>Thelohanellus</taxon>
    </lineage>
</organism>
<dbReference type="GO" id="GO:0006298">
    <property type="term" value="P:mismatch repair"/>
    <property type="evidence" value="ECO:0007669"/>
    <property type="project" value="InterPro"/>
</dbReference>
<comment type="caution">
    <text evidence="2">The sequence shown here is derived from an EMBL/GenBank/DDBJ whole genome shotgun (WGS) entry which is preliminary data.</text>
</comment>
<sequence length="172" mass="19532">MSTIGSNTGENKESDESDKDENEKDILSICFNPSTFAAAIYDQKASKIVLMCDKNSIRRGNCLIKLISQIDPTFLLIRETQFDLIFEHLKDWKIDESVFLKRLPNSFYDVKAAKNKIQQLVDAKTESNLFKSTEVPLIQATGALLKHLEQLADGQTNPKLMYPILGFDRINM</sequence>
<reference evidence="2 3" key="1">
    <citation type="journal article" date="2014" name="Genome Biol. Evol.">
        <title>The genome of the myxosporean Thelohanellus kitauei shows adaptations to nutrient acquisition within its fish host.</title>
        <authorList>
            <person name="Yang Y."/>
            <person name="Xiong J."/>
            <person name="Zhou Z."/>
            <person name="Huo F."/>
            <person name="Miao W."/>
            <person name="Ran C."/>
            <person name="Liu Y."/>
            <person name="Zhang J."/>
            <person name="Feng J."/>
            <person name="Wang M."/>
            <person name="Wang M."/>
            <person name="Wang L."/>
            <person name="Yao B."/>
        </authorList>
    </citation>
    <scope>NUCLEOTIDE SEQUENCE [LARGE SCALE GENOMIC DNA]</scope>
    <source>
        <strain evidence="2">Wuqing</strain>
    </source>
</reference>
<protein>
    <submittedName>
        <fullName evidence="2">Uncharacterized protein</fullName>
    </submittedName>
</protein>
<name>A0A0C2J1D1_THEKT</name>
<keyword evidence="3" id="KW-1185">Reference proteome</keyword>
<dbReference type="InterPro" id="IPR036678">
    <property type="entry name" value="MutS_con_dom_sf"/>
</dbReference>
<evidence type="ECO:0000313" key="3">
    <source>
        <dbReference type="Proteomes" id="UP000031668"/>
    </source>
</evidence>
<evidence type="ECO:0000313" key="2">
    <source>
        <dbReference type="EMBL" id="KII71599.1"/>
    </source>
</evidence>
<dbReference type="Proteomes" id="UP000031668">
    <property type="component" value="Unassembled WGS sequence"/>
</dbReference>
<accession>A0A0C2J1D1</accession>
<dbReference type="SUPFAM" id="SSF53150">
    <property type="entry name" value="DNA repair protein MutS, domain II"/>
    <property type="match status" value="1"/>
</dbReference>
<dbReference type="GO" id="GO:0030983">
    <property type="term" value="F:mismatched DNA binding"/>
    <property type="evidence" value="ECO:0007669"/>
    <property type="project" value="InterPro"/>
</dbReference>
<gene>
    <name evidence="2" type="ORF">RF11_03375</name>
</gene>
<dbReference type="AlphaFoldDB" id="A0A0C2J1D1"/>
<feature type="region of interest" description="Disordered" evidence="1">
    <location>
        <begin position="1"/>
        <end position="21"/>
    </location>
</feature>
<evidence type="ECO:0000256" key="1">
    <source>
        <dbReference type="SAM" id="MobiDB-lite"/>
    </source>
</evidence>
<dbReference type="EMBL" id="JWZT01001713">
    <property type="protein sequence ID" value="KII71599.1"/>
    <property type="molecule type" value="Genomic_DNA"/>
</dbReference>
<dbReference type="OrthoDB" id="10579448at2759"/>
<proteinExistence type="predicted"/>
<dbReference type="GO" id="GO:0005524">
    <property type="term" value="F:ATP binding"/>
    <property type="evidence" value="ECO:0007669"/>
    <property type="project" value="InterPro"/>
</dbReference>